<reference evidence="2 3" key="1">
    <citation type="submission" date="2025-05" db="UniProtKB">
        <authorList>
            <consortium name="RefSeq"/>
        </authorList>
    </citation>
    <scope>IDENTIFICATION</scope>
</reference>
<dbReference type="InterPro" id="IPR027417">
    <property type="entry name" value="P-loop_NTPase"/>
</dbReference>
<dbReference type="PANTHER" id="PTHR10285">
    <property type="entry name" value="URIDINE KINASE"/>
    <property type="match status" value="1"/>
</dbReference>
<dbReference type="Proteomes" id="UP000694888">
    <property type="component" value="Unplaced"/>
</dbReference>
<dbReference type="Gene3D" id="3.40.50.300">
    <property type="entry name" value="P-loop containing nucleotide triphosphate hydrolases"/>
    <property type="match status" value="1"/>
</dbReference>
<keyword evidence="2 3" id="KW-0418">Kinase</keyword>
<dbReference type="GeneID" id="101849306"/>
<organism evidence="1 2">
    <name type="scientific">Aplysia californica</name>
    <name type="common">California sea hare</name>
    <dbReference type="NCBI Taxonomy" id="6500"/>
    <lineage>
        <taxon>Eukaryota</taxon>
        <taxon>Metazoa</taxon>
        <taxon>Spiralia</taxon>
        <taxon>Lophotrochozoa</taxon>
        <taxon>Mollusca</taxon>
        <taxon>Gastropoda</taxon>
        <taxon>Heterobranchia</taxon>
        <taxon>Euthyneura</taxon>
        <taxon>Tectipleura</taxon>
        <taxon>Aplysiida</taxon>
        <taxon>Aplysioidea</taxon>
        <taxon>Aplysiidae</taxon>
        <taxon>Aplysia</taxon>
    </lineage>
</organism>
<evidence type="ECO:0000313" key="1">
    <source>
        <dbReference type="Proteomes" id="UP000694888"/>
    </source>
</evidence>
<gene>
    <name evidence="2 3" type="primary">LOC101849306</name>
</gene>
<sequence>MSSKKFFIIGLSGTTNSGKSTLTSMLQSAFPHAFTMCQDSYFYGPDDPRVPLESQGFQNWECLGAMDMEKMVAHVNSWMAKQESNKTPALLIIEGFLIFNHRQLSSLFDQKYFIKVDYSTSAKRRVFRTYVPPDVPGYFESVVWPKYLQNLEDIQDQTQIEYLDGSKSLDDLYNQLVQGIKAVLSGDKKNNS</sequence>
<evidence type="ECO:0000313" key="3">
    <source>
        <dbReference type="RefSeq" id="XP_012940690.1"/>
    </source>
</evidence>
<keyword evidence="2 3" id="KW-0808">Transferase</keyword>
<keyword evidence="1" id="KW-1185">Reference proteome</keyword>
<protein>
    <submittedName>
        <fullName evidence="2 3">Nicotinamide riboside kinase 1</fullName>
    </submittedName>
</protein>
<dbReference type="GO" id="GO:0016301">
    <property type="term" value="F:kinase activity"/>
    <property type="evidence" value="ECO:0007669"/>
    <property type="project" value="UniProtKB-KW"/>
</dbReference>
<accession>A0ABM0JWH3</accession>
<dbReference type="SUPFAM" id="SSF52540">
    <property type="entry name" value="P-loop containing nucleoside triphosphate hydrolases"/>
    <property type="match status" value="1"/>
</dbReference>
<proteinExistence type="predicted"/>
<name>A0ABM0JWH3_APLCA</name>
<dbReference type="RefSeq" id="XP_012940690.1">
    <property type="nucleotide sequence ID" value="XM_013085236.2"/>
</dbReference>
<evidence type="ECO:0000313" key="2">
    <source>
        <dbReference type="RefSeq" id="XP_005103154.1"/>
    </source>
</evidence>
<dbReference type="RefSeq" id="XP_005103154.1">
    <property type="nucleotide sequence ID" value="XM_005103097.3"/>
</dbReference>